<keyword evidence="4 12" id="KW-0328">Glycosyltransferase</keyword>
<evidence type="ECO:0000256" key="6">
    <source>
        <dbReference type="ARBA" id="ARBA00022692"/>
    </source>
</evidence>
<evidence type="ECO:0000256" key="10">
    <source>
        <dbReference type="ARBA" id="ARBA00023136"/>
    </source>
</evidence>
<keyword evidence="10" id="KW-0472">Membrane</keyword>
<dbReference type="Proteomes" id="UP000747542">
    <property type="component" value="Unassembled WGS sequence"/>
</dbReference>
<proteinExistence type="inferred from homology"/>
<evidence type="ECO:0000256" key="11">
    <source>
        <dbReference type="ARBA" id="ARBA00023180"/>
    </source>
</evidence>
<comment type="caution">
    <text evidence="15">The sequence shown here is derived from an EMBL/GenBank/DDBJ whole genome shotgun (WGS) entry which is preliminary data.</text>
</comment>
<dbReference type="InterPro" id="IPR001503">
    <property type="entry name" value="Glyco_trans_10"/>
</dbReference>
<evidence type="ECO:0000313" key="15">
    <source>
        <dbReference type="EMBL" id="KAG7174361.1"/>
    </source>
</evidence>
<comment type="pathway">
    <text evidence="2">Protein modification; protein glycosylation.</text>
</comment>
<evidence type="ECO:0000259" key="13">
    <source>
        <dbReference type="Pfam" id="PF00852"/>
    </source>
</evidence>
<dbReference type="Pfam" id="PF00852">
    <property type="entry name" value="Glyco_transf_10"/>
    <property type="match status" value="1"/>
</dbReference>
<keyword evidence="7" id="KW-0735">Signal-anchor</keyword>
<dbReference type="Gene3D" id="3.40.50.11660">
    <property type="entry name" value="Glycosyl transferase family 10, C-terminal domain"/>
    <property type="match status" value="1"/>
</dbReference>
<dbReference type="EMBL" id="JAHLQT010007678">
    <property type="protein sequence ID" value="KAG7174361.1"/>
    <property type="molecule type" value="Genomic_DNA"/>
</dbReference>
<protein>
    <recommendedName>
        <fullName evidence="12">Fucosyltransferase</fullName>
        <ecNumber evidence="12">2.4.1.-</ecNumber>
    </recommendedName>
</protein>
<evidence type="ECO:0000259" key="14">
    <source>
        <dbReference type="Pfam" id="PF17039"/>
    </source>
</evidence>
<comment type="subcellular location">
    <subcellularLocation>
        <location evidence="1 12">Golgi apparatus</location>
        <location evidence="1 12">Golgi stack membrane</location>
        <topology evidence="1 12">Single-pass type II membrane protein</topology>
    </subcellularLocation>
</comment>
<comment type="similarity">
    <text evidence="3 12">Belongs to the glycosyltransferase 10 family.</text>
</comment>
<dbReference type="InterPro" id="IPR055270">
    <property type="entry name" value="Glyco_tran_10_C"/>
</dbReference>
<evidence type="ECO:0000256" key="3">
    <source>
        <dbReference type="ARBA" id="ARBA00008919"/>
    </source>
</evidence>
<reference evidence="15" key="1">
    <citation type="journal article" date="2021" name="Sci. Adv.">
        <title>The American lobster genome reveals insights on longevity, neural, and immune adaptations.</title>
        <authorList>
            <person name="Polinski J.M."/>
            <person name="Zimin A.V."/>
            <person name="Clark K.F."/>
            <person name="Kohn A.B."/>
            <person name="Sadowski N."/>
            <person name="Timp W."/>
            <person name="Ptitsyn A."/>
            <person name="Khanna P."/>
            <person name="Romanova D.Y."/>
            <person name="Williams P."/>
            <person name="Greenwood S.J."/>
            <person name="Moroz L.L."/>
            <person name="Walt D.R."/>
            <person name="Bodnar A.G."/>
        </authorList>
    </citation>
    <scope>NUCLEOTIDE SEQUENCE</scope>
    <source>
        <strain evidence="15">GMGI-L3</strain>
    </source>
</reference>
<dbReference type="AlphaFoldDB" id="A0A8J5TG80"/>
<dbReference type="PANTHER" id="PTHR48438:SF1">
    <property type="entry name" value="ALPHA-(1,3)-FUCOSYLTRANSFERASE C-RELATED"/>
    <property type="match status" value="1"/>
</dbReference>
<evidence type="ECO:0000256" key="2">
    <source>
        <dbReference type="ARBA" id="ARBA00004922"/>
    </source>
</evidence>
<dbReference type="UniPathway" id="UPA00378"/>
<name>A0A8J5TG80_HOMAM</name>
<evidence type="ECO:0000256" key="4">
    <source>
        <dbReference type="ARBA" id="ARBA00022676"/>
    </source>
</evidence>
<keyword evidence="8" id="KW-1133">Transmembrane helix</keyword>
<dbReference type="Pfam" id="PF17039">
    <property type="entry name" value="Glyco_tran_10_N"/>
    <property type="match status" value="1"/>
</dbReference>
<keyword evidence="6 12" id="KW-0812">Transmembrane</keyword>
<evidence type="ECO:0000313" key="16">
    <source>
        <dbReference type="Proteomes" id="UP000747542"/>
    </source>
</evidence>
<feature type="domain" description="Fucosyltransferase N-terminal" evidence="14">
    <location>
        <begin position="95"/>
        <end position="179"/>
    </location>
</feature>
<evidence type="ECO:0000256" key="12">
    <source>
        <dbReference type="RuleBase" id="RU003832"/>
    </source>
</evidence>
<keyword evidence="9 12" id="KW-0333">Golgi apparatus</keyword>
<gene>
    <name evidence="15" type="primary">FucTC-L2</name>
    <name evidence="15" type="ORF">Hamer_G003300</name>
</gene>
<keyword evidence="11" id="KW-0325">Glycoprotein</keyword>
<dbReference type="GO" id="GO:0008417">
    <property type="term" value="F:fucosyltransferase activity"/>
    <property type="evidence" value="ECO:0007669"/>
    <property type="project" value="InterPro"/>
</dbReference>
<keyword evidence="16" id="KW-1185">Reference proteome</keyword>
<evidence type="ECO:0000256" key="9">
    <source>
        <dbReference type="ARBA" id="ARBA00023034"/>
    </source>
</evidence>
<feature type="domain" description="Fucosyltransferase C-terminal" evidence="13">
    <location>
        <begin position="219"/>
        <end position="370"/>
    </location>
</feature>
<evidence type="ECO:0000256" key="7">
    <source>
        <dbReference type="ARBA" id="ARBA00022968"/>
    </source>
</evidence>
<accession>A0A8J5TG80</accession>
<dbReference type="GO" id="GO:0032580">
    <property type="term" value="C:Golgi cisterna membrane"/>
    <property type="evidence" value="ECO:0007669"/>
    <property type="project" value="UniProtKB-SubCell"/>
</dbReference>
<feature type="non-terminal residue" evidence="15">
    <location>
        <position position="376"/>
    </location>
</feature>
<dbReference type="InterPro" id="IPR038577">
    <property type="entry name" value="GT10-like_C_sf"/>
</dbReference>
<dbReference type="SUPFAM" id="SSF53756">
    <property type="entry name" value="UDP-Glycosyltransferase/glycogen phosphorylase"/>
    <property type="match status" value="1"/>
</dbReference>
<dbReference type="PANTHER" id="PTHR48438">
    <property type="entry name" value="ALPHA-(1,3)-FUCOSYLTRANSFERASE C-RELATED"/>
    <property type="match status" value="1"/>
</dbReference>
<evidence type="ECO:0000256" key="1">
    <source>
        <dbReference type="ARBA" id="ARBA00004447"/>
    </source>
</evidence>
<evidence type="ECO:0000256" key="5">
    <source>
        <dbReference type="ARBA" id="ARBA00022679"/>
    </source>
</evidence>
<evidence type="ECO:0000256" key="8">
    <source>
        <dbReference type="ARBA" id="ARBA00022989"/>
    </source>
</evidence>
<dbReference type="EC" id="2.4.1.-" evidence="12"/>
<keyword evidence="5 12" id="KW-0808">Transferase</keyword>
<organism evidence="15 16">
    <name type="scientific">Homarus americanus</name>
    <name type="common">American lobster</name>
    <dbReference type="NCBI Taxonomy" id="6706"/>
    <lineage>
        <taxon>Eukaryota</taxon>
        <taxon>Metazoa</taxon>
        <taxon>Ecdysozoa</taxon>
        <taxon>Arthropoda</taxon>
        <taxon>Crustacea</taxon>
        <taxon>Multicrustacea</taxon>
        <taxon>Malacostraca</taxon>
        <taxon>Eumalacostraca</taxon>
        <taxon>Eucarida</taxon>
        <taxon>Decapoda</taxon>
        <taxon>Pleocyemata</taxon>
        <taxon>Astacidea</taxon>
        <taxon>Nephropoidea</taxon>
        <taxon>Nephropidae</taxon>
        <taxon>Homarus</taxon>
    </lineage>
</organism>
<dbReference type="InterPro" id="IPR031481">
    <property type="entry name" value="Glyco_tran_10_N"/>
</dbReference>
<sequence>MKRVTMRRRVMLWTCLAFLYVIVPVSLLMVKRFWFAVETTLDDYLNDDHINYDYYEDLPEGLPTINKRRFSVTLLRHLRDIVKPHRPQLKGSGDRKLVLFWTTWFDKAWWPKVAGAIDLLASRCPETRCDFTHDRKKLHEAAVLLFQSERVNVQDLPGGERVAGQRWVWVHIEAPPASIRATSKLLLPKVDVAGPSWVPYVDRDPAGVGEAWEAFLWRPRLVAWMSSHCHAPSHREDYVKDLRQYVNVDVYGSCGTLRYLFYLAFENAACDAYITEKLWTPLIHGVVPIVLGGANYSSYLPPHSYIDALALSPGHLARVLQDLQQSPESYARYHLWRGYWMATLRPPLCELCQKAHSDTTVVTQQNIRGWWSSVGR</sequence>